<dbReference type="SUPFAM" id="SSF53335">
    <property type="entry name" value="S-adenosyl-L-methionine-dependent methyltransferases"/>
    <property type="match status" value="1"/>
</dbReference>
<dbReference type="EMBL" id="CP026952">
    <property type="protein sequence ID" value="AWB92116.1"/>
    <property type="molecule type" value="Genomic_DNA"/>
</dbReference>
<dbReference type="PANTHER" id="PTHR43861">
    <property type="entry name" value="TRANS-ACONITATE 2-METHYLTRANSFERASE-RELATED"/>
    <property type="match status" value="1"/>
</dbReference>
<dbReference type="Proteomes" id="UP000244384">
    <property type="component" value="Chromosome"/>
</dbReference>
<accession>A0A2S0WLC2</accession>
<dbReference type="GO" id="GO:0032259">
    <property type="term" value="P:methylation"/>
    <property type="evidence" value="ECO:0007669"/>
    <property type="project" value="UniProtKB-KW"/>
</dbReference>
<accession>A0A5F2ETT4</accession>
<protein>
    <submittedName>
        <fullName evidence="2">SAM-dependent methyltransferase</fullName>
    </submittedName>
</protein>
<sequence>MLRADVAAAYDERAEEYIAKLGSVSQMEPQDLVTIDSWSDGVAGRILDAGSGPGHWSDVLSSGGRRDVVGVDASVRLATSARDRFPDAGFLVGDLAALPVATGSVGGILAWFSIIHTPPEGLPEIVREFARVLVPGGSVLVGFFDGEAGTPFGHAVTTAYFWTAEALGQLLAREGFVVETAAARQDPGLRPQGHLIATRERDRARIRE</sequence>
<evidence type="ECO:0000313" key="2">
    <source>
        <dbReference type="EMBL" id="AWB92116.1"/>
    </source>
</evidence>
<dbReference type="GO" id="GO:0008168">
    <property type="term" value="F:methyltransferase activity"/>
    <property type="evidence" value="ECO:0007669"/>
    <property type="project" value="UniProtKB-KW"/>
</dbReference>
<gene>
    <name evidence="2" type="ORF">C3E78_07845</name>
</gene>
<dbReference type="InterPro" id="IPR029063">
    <property type="entry name" value="SAM-dependent_MTases_sf"/>
</dbReference>
<dbReference type="OrthoDB" id="9805171at2"/>
<keyword evidence="2" id="KW-0489">Methyltransferase</keyword>
<proteinExistence type="predicted"/>
<dbReference type="AlphaFoldDB" id="A0A2S0WLC2"/>
<keyword evidence="3" id="KW-1185">Reference proteome</keyword>
<evidence type="ECO:0000313" key="3">
    <source>
        <dbReference type="Proteomes" id="UP000244384"/>
    </source>
</evidence>
<name>A0A2S0WLC2_9ACTN</name>
<dbReference type="Pfam" id="PF13649">
    <property type="entry name" value="Methyltransf_25"/>
    <property type="match status" value="1"/>
</dbReference>
<dbReference type="Gene3D" id="3.40.50.150">
    <property type="entry name" value="Vaccinia Virus protein VP39"/>
    <property type="match status" value="1"/>
</dbReference>
<dbReference type="KEGG" id="aez:C3E78_07845"/>
<keyword evidence="1 2" id="KW-0808">Transferase</keyword>
<organism evidence="2 3">
    <name type="scientific">Aeromicrobium chenweiae</name>
    <dbReference type="NCBI Taxonomy" id="2079793"/>
    <lineage>
        <taxon>Bacteria</taxon>
        <taxon>Bacillati</taxon>
        <taxon>Actinomycetota</taxon>
        <taxon>Actinomycetes</taxon>
        <taxon>Propionibacteriales</taxon>
        <taxon>Nocardioidaceae</taxon>
        <taxon>Aeromicrobium</taxon>
    </lineage>
</organism>
<dbReference type="CDD" id="cd02440">
    <property type="entry name" value="AdoMet_MTases"/>
    <property type="match status" value="1"/>
</dbReference>
<reference evidence="3" key="1">
    <citation type="submission" date="2018-01" db="EMBL/GenBank/DDBJ databases">
        <authorList>
            <person name="Li J."/>
        </authorList>
    </citation>
    <scope>NUCLEOTIDE SEQUENCE [LARGE SCALE GENOMIC DNA]</scope>
    <source>
        <strain evidence="3">592</strain>
    </source>
</reference>
<dbReference type="RefSeq" id="WP_108577761.1">
    <property type="nucleotide sequence ID" value="NZ_CP026952.1"/>
</dbReference>
<evidence type="ECO:0000256" key="1">
    <source>
        <dbReference type="ARBA" id="ARBA00022679"/>
    </source>
</evidence>
<dbReference type="InterPro" id="IPR041698">
    <property type="entry name" value="Methyltransf_25"/>
</dbReference>